<dbReference type="InterPro" id="IPR003439">
    <property type="entry name" value="ABC_transporter-like_ATP-bd"/>
</dbReference>
<keyword evidence="3" id="KW-0547">Nucleotide-binding</keyword>
<dbReference type="PANTHER" id="PTHR24220">
    <property type="entry name" value="IMPORT ATP-BINDING PROTEIN"/>
    <property type="match status" value="1"/>
</dbReference>
<dbReference type="InterPro" id="IPR015854">
    <property type="entry name" value="ABC_transpr_LolD-like"/>
</dbReference>
<dbReference type="EMBL" id="BNDW01000102">
    <property type="protein sequence ID" value="GHI26607.1"/>
    <property type="molecule type" value="Genomic_DNA"/>
</dbReference>
<feature type="region of interest" description="Disordered" evidence="5">
    <location>
        <begin position="1"/>
        <end position="20"/>
    </location>
</feature>
<evidence type="ECO:0000256" key="4">
    <source>
        <dbReference type="ARBA" id="ARBA00022840"/>
    </source>
</evidence>
<evidence type="ECO:0000259" key="6">
    <source>
        <dbReference type="PROSITE" id="PS50893"/>
    </source>
</evidence>
<protein>
    <submittedName>
        <fullName evidence="7">ABC transporter ATP-binding protein</fullName>
    </submittedName>
</protein>
<evidence type="ECO:0000256" key="2">
    <source>
        <dbReference type="ARBA" id="ARBA00022448"/>
    </source>
</evidence>
<dbReference type="InterPro" id="IPR027417">
    <property type="entry name" value="P-loop_NTPase"/>
</dbReference>
<dbReference type="Pfam" id="PF00005">
    <property type="entry name" value="ABC_tran"/>
    <property type="match status" value="1"/>
</dbReference>
<evidence type="ECO:0000313" key="8">
    <source>
        <dbReference type="Proteomes" id="UP001052739"/>
    </source>
</evidence>
<dbReference type="Proteomes" id="UP001052739">
    <property type="component" value="Unassembled WGS sequence"/>
</dbReference>
<dbReference type="InterPro" id="IPR003593">
    <property type="entry name" value="AAA+_ATPase"/>
</dbReference>
<organism evidence="7 8">
    <name type="scientific">Streptomyces hydrogenans</name>
    <dbReference type="NCBI Taxonomy" id="1873719"/>
    <lineage>
        <taxon>Bacteria</taxon>
        <taxon>Bacillati</taxon>
        <taxon>Actinomycetota</taxon>
        <taxon>Actinomycetes</taxon>
        <taxon>Kitasatosporales</taxon>
        <taxon>Streptomycetaceae</taxon>
        <taxon>Streptomyces</taxon>
    </lineage>
</organism>
<dbReference type="InterPro" id="IPR017911">
    <property type="entry name" value="MacB-like_ATP-bd"/>
</dbReference>
<proteinExistence type="inferred from homology"/>
<evidence type="ECO:0000256" key="5">
    <source>
        <dbReference type="SAM" id="MobiDB-lite"/>
    </source>
</evidence>
<comment type="similarity">
    <text evidence="1">Belongs to the ABC transporter superfamily.</text>
</comment>
<dbReference type="GO" id="GO:0005524">
    <property type="term" value="F:ATP binding"/>
    <property type="evidence" value="ECO:0007669"/>
    <property type="project" value="UniProtKB-KW"/>
</dbReference>
<feature type="domain" description="ABC transporter" evidence="6">
    <location>
        <begin position="24"/>
        <end position="245"/>
    </location>
</feature>
<evidence type="ECO:0000256" key="3">
    <source>
        <dbReference type="ARBA" id="ARBA00022741"/>
    </source>
</evidence>
<keyword evidence="8" id="KW-1185">Reference proteome</keyword>
<comment type="caution">
    <text evidence="7">The sequence shown here is derived from an EMBL/GenBank/DDBJ whole genome shotgun (WGS) entry which is preliminary data.</text>
</comment>
<evidence type="ECO:0000313" key="7">
    <source>
        <dbReference type="EMBL" id="GHI26607.1"/>
    </source>
</evidence>
<dbReference type="SMART" id="SM00382">
    <property type="entry name" value="AAA"/>
    <property type="match status" value="1"/>
</dbReference>
<dbReference type="PROSITE" id="PS50893">
    <property type="entry name" value="ABC_TRANSPORTER_2"/>
    <property type="match status" value="1"/>
</dbReference>
<keyword evidence="4 7" id="KW-0067">ATP-binding</keyword>
<keyword evidence="2" id="KW-0813">Transport</keyword>
<dbReference type="InterPro" id="IPR017871">
    <property type="entry name" value="ABC_transporter-like_CS"/>
</dbReference>
<name>A0ABQ3PNK5_9ACTN</name>
<accession>A0ABQ3PNK5</accession>
<dbReference type="PROSITE" id="PS00211">
    <property type="entry name" value="ABC_TRANSPORTER_1"/>
    <property type="match status" value="1"/>
</dbReference>
<evidence type="ECO:0000256" key="1">
    <source>
        <dbReference type="ARBA" id="ARBA00005417"/>
    </source>
</evidence>
<sequence>MGRDMTNSGRTLQREGPSLTDAPLTVTGVSYTIGDRVLLAGLDLTVESGTSVAITGPSGSGKSTLLMCALGLVQQDAGIITVAGTDIGKLSARGRARHRRSHMGVVFQFGELLPELTPTENVAIAGLLAGQTRRAAFKRAEELLQDLQVPLSQTSTGRLSGGERQRVAVARALINQPALLLADEPTGALDHATRDQVCDLLFGLPQRHGCALVVVTHDDKVAGRADRRLELQNGVLVDATGGGSS</sequence>
<dbReference type="Gene3D" id="3.40.50.300">
    <property type="entry name" value="P-loop containing nucleotide triphosphate hydrolases"/>
    <property type="match status" value="1"/>
</dbReference>
<dbReference type="CDD" id="cd03255">
    <property type="entry name" value="ABC_MJ0796_LolCDE_FtsE"/>
    <property type="match status" value="1"/>
</dbReference>
<dbReference type="SUPFAM" id="SSF52540">
    <property type="entry name" value="P-loop containing nucleoside triphosphate hydrolases"/>
    <property type="match status" value="1"/>
</dbReference>
<dbReference type="PANTHER" id="PTHR24220:SF689">
    <property type="entry name" value="LIPOPROTEIN-RELEASING SYSTEM ATP-BINDING PROTEIN LOLD"/>
    <property type="match status" value="1"/>
</dbReference>
<gene>
    <name evidence="7" type="ORF">Shyd_79780</name>
</gene>
<feature type="compositionally biased region" description="Polar residues" evidence="5">
    <location>
        <begin position="1"/>
        <end position="11"/>
    </location>
</feature>
<reference evidence="7" key="1">
    <citation type="submission" date="2024-05" db="EMBL/GenBank/DDBJ databases">
        <title>Whole genome shotgun sequence of Streptomyces hydrogenans NBRC 13475.</title>
        <authorList>
            <person name="Komaki H."/>
            <person name="Tamura T."/>
        </authorList>
    </citation>
    <scope>NUCLEOTIDE SEQUENCE</scope>
    <source>
        <strain evidence="7">NBRC 13475</strain>
    </source>
</reference>